<dbReference type="SMART" id="SM00757">
    <property type="entry name" value="CRA"/>
    <property type="match status" value="1"/>
</dbReference>
<accession>A0AAN6F009</accession>
<sequence length="284" mass="31575">MAAATAHPFERRVADQQISKTDVNNLIMDYLITEGYPSAAEKFASEANIQPKADFTFIQERVQIRDSIYRGDLQAAIELINELNPELLDLDKRLHFSLLRLQLVELIRQSFTNPDPSLVGKAIEFAQKNLAPYAPLDTQFKVDLERAMALLIVPKESWSQAASSESSGSTSRIQNEFGALAELVDPSLRRKVAKDVNEAILQSQDQRREANIRYLVRARSWAEQLARENKIDLPDNLSIGLDGAQSAKNSQHGHSGDTEMSGNGAEDSGMGDDDELTRYTNVAS</sequence>
<dbReference type="PANTHER" id="PTHR12864">
    <property type="entry name" value="RAN BINDING PROTEIN 9-RELATED"/>
    <property type="match status" value="1"/>
</dbReference>
<protein>
    <recommendedName>
        <fullName evidence="3">Protein FYV10</fullName>
    </recommendedName>
    <alternativeName>
        <fullName evidence="2">Protein fyv10</fullName>
    </alternativeName>
</protein>
<dbReference type="SMART" id="SM00668">
    <property type="entry name" value="CTLH"/>
    <property type="match status" value="1"/>
</dbReference>
<comment type="caution">
    <text evidence="6">The sequence shown here is derived from an EMBL/GenBank/DDBJ whole genome shotgun (WGS) entry which is preliminary data.</text>
</comment>
<reference evidence="6" key="1">
    <citation type="submission" date="2023-01" db="EMBL/GenBank/DDBJ databases">
        <title>Exophiala dermititidis isolated from Cystic Fibrosis Patient.</title>
        <authorList>
            <person name="Kurbessoian T."/>
            <person name="Crocker A."/>
            <person name="Murante D."/>
            <person name="Hogan D.A."/>
            <person name="Stajich J.E."/>
        </authorList>
    </citation>
    <scope>NUCLEOTIDE SEQUENCE</scope>
    <source>
        <strain evidence="6">Ex8</strain>
    </source>
</reference>
<evidence type="ECO:0000313" key="7">
    <source>
        <dbReference type="Proteomes" id="UP001161757"/>
    </source>
</evidence>
<dbReference type="InterPro" id="IPR006595">
    <property type="entry name" value="CTLH_C"/>
</dbReference>
<dbReference type="Proteomes" id="UP001161757">
    <property type="component" value="Unassembled WGS sequence"/>
</dbReference>
<dbReference type="InterPro" id="IPR006594">
    <property type="entry name" value="LisH"/>
</dbReference>
<feature type="region of interest" description="Disordered" evidence="4">
    <location>
        <begin position="242"/>
        <end position="284"/>
    </location>
</feature>
<dbReference type="Pfam" id="PF10607">
    <property type="entry name" value="CTLH"/>
    <property type="match status" value="1"/>
</dbReference>
<name>A0AAN6F009_EXODE</name>
<dbReference type="Pfam" id="PF08513">
    <property type="entry name" value="LisH"/>
    <property type="match status" value="1"/>
</dbReference>
<evidence type="ECO:0000313" key="6">
    <source>
        <dbReference type="EMBL" id="KAJ8994732.1"/>
    </source>
</evidence>
<dbReference type="InterPro" id="IPR024964">
    <property type="entry name" value="CTLH/CRA"/>
</dbReference>
<organism evidence="6 7">
    <name type="scientific">Exophiala dermatitidis</name>
    <name type="common">Black yeast-like fungus</name>
    <name type="synonym">Wangiella dermatitidis</name>
    <dbReference type="NCBI Taxonomy" id="5970"/>
    <lineage>
        <taxon>Eukaryota</taxon>
        <taxon>Fungi</taxon>
        <taxon>Dikarya</taxon>
        <taxon>Ascomycota</taxon>
        <taxon>Pezizomycotina</taxon>
        <taxon>Eurotiomycetes</taxon>
        <taxon>Chaetothyriomycetidae</taxon>
        <taxon>Chaetothyriales</taxon>
        <taxon>Herpotrichiellaceae</taxon>
        <taxon>Exophiala</taxon>
    </lineage>
</organism>
<dbReference type="InterPro" id="IPR013144">
    <property type="entry name" value="CRA_dom"/>
</dbReference>
<evidence type="ECO:0000256" key="1">
    <source>
        <dbReference type="ARBA" id="ARBA00002343"/>
    </source>
</evidence>
<feature type="domain" description="CTLH" evidence="5">
    <location>
        <begin position="57"/>
        <end position="114"/>
    </location>
</feature>
<dbReference type="PROSITE" id="PS50897">
    <property type="entry name" value="CTLH"/>
    <property type="match status" value="1"/>
</dbReference>
<dbReference type="InterPro" id="IPR050618">
    <property type="entry name" value="Ubq-SigPath_Reg"/>
</dbReference>
<dbReference type="AlphaFoldDB" id="A0AAN6F009"/>
<proteinExistence type="predicted"/>
<comment type="function">
    <text evidence="1">Involved in the proteasome-dependent degradation of fructose-1,6-bisphosphatase.</text>
</comment>
<evidence type="ECO:0000256" key="4">
    <source>
        <dbReference type="SAM" id="MobiDB-lite"/>
    </source>
</evidence>
<dbReference type="SMART" id="SM00667">
    <property type="entry name" value="LisH"/>
    <property type="match status" value="1"/>
</dbReference>
<feature type="compositionally biased region" description="Polar residues" evidence="4">
    <location>
        <begin position="246"/>
        <end position="261"/>
    </location>
</feature>
<evidence type="ECO:0000256" key="3">
    <source>
        <dbReference type="ARBA" id="ARBA00018741"/>
    </source>
</evidence>
<dbReference type="EMBL" id="JAJGCB010000002">
    <property type="protein sequence ID" value="KAJ8994732.1"/>
    <property type="molecule type" value="Genomic_DNA"/>
</dbReference>
<gene>
    <name evidence="6" type="ORF">HRR80_001436</name>
</gene>
<dbReference type="PROSITE" id="PS50896">
    <property type="entry name" value="LISH"/>
    <property type="match status" value="1"/>
</dbReference>
<evidence type="ECO:0000259" key="5">
    <source>
        <dbReference type="PROSITE" id="PS50897"/>
    </source>
</evidence>
<evidence type="ECO:0000256" key="2">
    <source>
        <dbReference type="ARBA" id="ARBA00017917"/>
    </source>
</evidence>